<feature type="transmembrane region" description="Helical" evidence="1">
    <location>
        <begin position="9"/>
        <end position="28"/>
    </location>
</feature>
<keyword evidence="1" id="KW-0812">Transmembrane</keyword>
<proteinExistence type="predicted"/>
<reference evidence="2 3" key="1">
    <citation type="submission" date="2009-12" db="EMBL/GenBank/DDBJ databases">
        <authorList>
            <person name="Lefebure T."/>
            <person name="Cornejo O.E."/>
            <person name="Pavinski Bitar P.D."/>
            <person name="Lang P."/>
            <person name="Stanhope M.J."/>
        </authorList>
    </citation>
    <scope>NUCLEOTIDE SEQUENCE [LARGE SCALE GENOMIC DNA]</scope>
    <source>
        <strain evidence="2 3">FA-1</strain>
    </source>
</reference>
<evidence type="ECO:0000313" key="3">
    <source>
        <dbReference type="Proteomes" id="UP000007815"/>
    </source>
</evidence>
<sequence>MFQVRQKRILWLCAILILAAVSPPWHYHWKDFPVSYYLLFTTVSVFWQEYLTFGLLQQYLQKKYLLGG</sequence>
<keyword evidence="1" id="KW-1133">Transmembrane helix</keyword>
<keyword evidence="1" id="KW-0472">Membrane</keyword>
<name>A0ABP2QX98_STRRT</name>
<dbReference type="Proteomes" id="UP000007815">
    <property type="component" value="Unassembled WGS sequence"/>
</dbReference>
<accession>A0ABP2QX98</accession>
<evidence type="ECO:0000256" key="1">
    <source>
        <dbReference type="SAM" id="Phobius"/>
    </source>
</evidence>
<feature type="transmembrane region" description="Helical" evidence="1">
    <location>
        <begin position="34"/>
        <end position="56"/>
    </location>
</feature>
<dbReference type="EMBL" id="AJTZ01000005">
    <property type="protein sequence ID" value="EJN93667.1"/>
    <property type="molecule type" value="Genomic_DNA"/>
</dbReference>
<comment type="caution">
    <text evidence="2">The sequence shown here is derived from an EMBL/GenBank/DDBJ whole genome shotgun (WGS) entry which is preliminary data.</text>
</comment>
<organism evidence="2 3">
    <name type="scientific">Streptococcus ratti FA-1 = DSM 20564</name>
    <dbReference type="NCBI Taxonomy" id="699248"/>
    <lineage>
        <taxon>Bacteria</taxon>
        <taxon>Bacillati</taxon>
        <taxon>Bacillota</taxon>
        <taxon>Bacilli</taxon>
        <taxon>Lactobacillales</taxon>
        <taxon>Streptococcaceae</taxon>
        <taxon>Streptococcus</taxon>
    </lineage>
</organism>
<gene>
    <name evidence="2" type="ORF">SRA_03996</name>
</gene>
<protein>
    <submittedName>
        <fullName evidence="2">Uncharacterized protein</fullName>
    </submittedName>
</protein>
<keyword evidence="3" id="KW-1185">Reference proteome</keyword>
<evidence type="ECO:0000313" key="2">
    <source>
        <dbReference type="EMBL" id="EJN93667.1"/>
    </source>
</evidence>